<dbReference type="PANTHER" id="PTHR33362">
    <property type="entry name" value="SIALIC ACID TRAP TRANSPORTER PERMEASE PROTEIN SIAT-RELATED"/>
    <property type="match status" value="1"/>
</dbReference>
<feature type="transmembrane region" description="Helical" evidence="7">
    <location>
        <begin position="215"/>
        <end position="233"/>
    </location>
</feature>
<dbReference type="KEGG" id="azz:DEW08_23240"/>
<dbReference type="GO" id="GO:0005886">
    <property type="term" value="C:plasma membrane"/>
    <property type="evidence" value="ECO:0007669"/>
    <property type="project" value="UniProtKB-SubCell"/>
</dbReference>
<dbReference type="AlphaFoldDB" id="A0A2S2CWU7"/>
<evidence type="ECO:0000259" key="8">
    <source>
        <dbReference type="Pfam" id="PF06808"/>
    </source>
</evidence>
<comment type="similarity">
    <text evidence="7">Belongs to the TRAP transporter large permease family.</text>
</comment>
<comment type="subunit">
    <text evidence="7">The complex comprises the extracytoplasmic solute receptor protein and the two transmembrane proteins.</text>
</comment>
<dbReference type="RefSeq" id="WP_109331759.1">
    <property type="nucleotide sequence ID" value="NZ_CP029356.1"/>
</dbReference>
<keyword evidence="7" id="KW-0813">Transport</keyword>
<evidence type="ECO:0000256" key="1">
    <source>
        <dbReference type="ARBA" id="ARBA00004429"/>
    </source>
</evidence>
<evidence type="ECO:0000256" key="5">
    <source>
        <dbReference type="ARBA" id="ARBA00022989"/>
    </source>
</evidence>
<evidence type="ECO:0000256" key="6">
    <source>
        <dbReference type="ARBA" id="ARBA00023136"/>
    </source>
</evidence>
<sequence length="424" mass="43841">MTSFMLLVMVGLFALSVPIAVAVAAASIGGIAVFTSMPLIVVAQKLVTTIDSFPLMAVPFFILAGNLMEAGGISHRLVDFAKAVVGNVQGGLACSCVLTCMIFASVSGSSVATTFAIGSIIIPAMIRHRYPAEFAAALQATSAELGVIIPPSIPMILYGVSAEVSIGELFAAGIGPGLLIGGALTVFVYITCKLNGWGRQDGDGNLGFVKATERAALALLMPVIIIGGIYQGVFTPTEASVVAVFYAAIVGMGVYRAIGLTDLGPILKKSVLSSAIIMFIIAAAGLFSFLITRAGVPAAIGAWIAETFGSGAAFLLAVNLFLFIVGMFVETSAAIIVLAPILAPVAVHFGIDPVHFGLIMVVNLALGMVTPPFGVNLFAACQVAGLSLERIVGRLIPFVLVVFACLMVITYVPAVTLFFRNLVY</sequence>
<feature type="transmembrane region" description="Helical" evidence="7">
    <location>
        <begin position="80"/>
        <end position="104"/>
    </location>
</feature>
<feature type="transmembrane region" description="Helical" evidence="7">
    <location>
        <begin position="49"/>
        <end position="68"/>
    </location>
</feature>
<keyword evidence="2" id="KW-1003">Cell membrane</keyword>
<dbReference type="InterPro" id="IPR010656">
    <property type="entry name" value="DctM"/>
</dbReference>
<dbReference type="EMBL" id="CP029356">
    <property type="protein sequence ID" value="AWK88956.1"/>
    <property type="molecule type" value="Genomic_DNA"/>
</dbReference>
<organism evidence="9 10">
    <name type="scientific">Azospirillum thermophilum</name>
    <dbReference type="NCBI Taxonomy" id="2202148"/>
    <lineage>
        <taxon>Bacteria</taxon>
        <taxon>Pseudomonadati</taxon>
        <taxon>Pseudomonadota</taxon>
        <taxon>Alphaproteobacteria</taxon>
        <taxon>Rhodospirillales</taxon>
        <taxon>Azospirillaceae</taxon>
        <taxon>Azospirillum</taxon>
    </lineage>
</organism>
<keyword evidence="5 7" id="KW-1133">Transmembrane helix</keyword>
<feature type="transmembrane region" description="Helical" evidence="7">
    <location>
        <begin position="357"/>
        <end position="379"/>
    </location>
</feature>
<dbReference type="GO" id="GO:0022857">
    <property type="term" value="F:transmembrane transporter activity"/>
    <property type="evidence" value="ECO:0007669"/>
    <property type="project" value="UniProtKB-UniRule"/>
</dbReference>
<comment type="subcellular location">
    <subcellularLocation>
        <location evidence="1 7">Cell inner membrane</location>
        <topology evidence="1 7">Multi-pass membrane protein</topology>
    </subcellularLocation>
</comment>
<keyword evidence="3 7" id="KW-0997">Cell inner membrane</keyword>
<dbReference type="NCBIfam" id="TIGR00786">
    <property type="entry name" value="dctM"/>
    <property type="match status" value="1"/>
</dbReference>
<evidence type="ECO:0000313" key="10">
    <source>
        <dbReference type="Proteomes" id="UP000245629"/>
    </source>
</evidence>
<keyword evidence="4 7" id="KW-0812">Transmembrane</keyword>
<gene>
    <name evidence="9" type="ORF">DEW08_23240</name>
</gene>
<evidence type="ECO:0000313" key="9">
    <source>
        <dbReference type="EMBL" id="AWK88956.1"/>
    </source>
</evidence>
<comment type="caution">
    <text evidence="7">Lacks conserved residue(s) required for the propagation of feature annotation.</text>
</comment>
<dbReference type="Pfam" id="PF06808">
    <property type="entry name" value="DctM"/>
    <property type="match status" value="1"/>
</dbReference>
<keyword evidence="6 7" id="KW-0472">Membrane</keyword>
<feature type="domain" description="TRAP C4-dicarboxylate transport system permease DctM subunit" evidence="8">
    <location>
        <begin position="7"/>
        <end position="414"/>
    </location>
</feature>
<dbReference type="InterPro" id="IPR004681">
    <property type="entry name" value="TRAP_DctM"/>
</dbReference>
<reference evidence="10" key="1">
    <citation type="submission" date="2018-05" db="EMBL/GenBank/DDBJ databases">
        <title>Azospirillum thermophila sp. nov., a novel isolated from hot spring.</title>
        <authorList>
            <person name="Zhao Z."/>
        </authorList>
    </citation>
    <scope>NUCLEOTIDE SEQUENCE [LARGE SCALE GENOMIC DNA]</scope>
    <source>
        <strain evidence="10">CFH 70021</strain>
        <plasmid evidence="10">unnamed1</plasmid>
    </source>
</reference>
<name>A0A2S2CWU7_9PROT</name>
<feature type="transmembrane region" description="Helical" evidence="7">
    <location>
        <begin position="332"/>
        <end position="351"/>
    </location>
</feature>
<evidence type="ECO:0000256" key="2">
    <source>
        <dbReference type="ARBA" id="ARBA00022475"/>
    </source>
</evidence>
<feature type="transmembrane region" description="Helical" evidence="7">
    <location>
        <begin position="303"/>
        <end position="325"/>
    </location>
</feature>
<keyword evidence="9" id="KW-0614">Plasmid</keyword>
<comment type="function">
    <text evidence="7">Part of the tripartite ATP-independent periplasmic (TRAP) transport system.</text>
</comment>
<protein>
    <recommendedName>
        <fullName evidence="7">TRAP transporter large permease protein</fullName>
    </recommendedName>
</protein>
<feature type="transmembrane region" description="Helical" evidence="7">
    <location>
        <begin position="391"/>
        <end position="419"/>
    </location>
</feature>
<evidence type="ECO:0000256" key="7">
    <source>
        <dbReference type="RuleBase" id="RU369079"/>
    </source>
</evidence>
<evidence type="ECO:0000256" key="4">
    <source>
        <dbReference type="ARBA" id="ARBA00022692"/>
    </source>
</evidence>
<proteinExistence type="inferred from homology"/>
<feature type="transmembrane region" description="Helical" evidence="7">
    <location>
        <begin position="270"/>
        <end position="291"/>
    </location>
</feature>
<keyword evidence="10" id="KW-1185">Reference proteome</keyword>
<dbReference type="PIRSF" id="PIRSF006066">
    <property type="entry name" value="HI0050"/>
    <property type="match status" value="1"/>
</dbReference>
<dbReference type="Proteomes" id="UP000245629">
    <property type="component" value="Plasmid unnamed1"/>
</dbReference>
<geneLocation type="plasmid" evidence="9 10">
    <name>unnamed1</name>
</geneLocation>
<feature type="transmembrane region" description="Helical" evidence="7">
    <location>
        <begin position="239"/>
        <end position="258"/>
    </location>
</feature>
<accession>A0A2S2CWU7</accession>
<dbReference type="OrthoDB" id="7824289at2"/>
<evidence type="ECO:0000256" key="3">
    <source>
        <dbReference type="ARBA" id="ARBA00022519"/>
    </source>
</evidence>
<dbReference type="PANTHER" id="PTHR33362:SF5">
    <property type="entry name" value="C4-DICARBOXYLATE TRAP TRANSPORTER LARGE PERMEASE PROTEIN DCTM"/>
    <property type="match status" value="1"/>
</dbReference>
<feature type="transmembrane region" description="Helical" evidence="7">
    <location>
        <begin position="169"/>
        <end position="190"/>
    </location>
</feature>